<dbReference type="GO" id="GO:0070411">
    <property type="term" value="F:I-SMAD binding"/>
    <property type="evidence" value="ECO:0007669"/>
    <property type="project" value="TreeGrafter"/>
</dbReference>
<keyword evidence="3" id="KW-0479">Metal-binding</keyword>
<dbReference type="WBParaSite" id="maker-uti_cns_0001894-snap-gene-0.3-mRNA-1">
    <property type="protein sequence ID" value="maker-uti_cns_0001894-snap-gene-0.3-mRNA-1"/>
    <property type="gene ID" value="maker-uti_cns_0001894-snap-gene-0.3"/>
</dbReference>
<dbReference type="InterPro" id="IPR036578">
    <property type="entry name" value="SMAD_MH1_sf"/>
</dbReference>
<evidence type="ECO:0000256" key="5">
    <source>
        <dbReference type="ARBA" id="ARBA00023015"/>
    </source>
</evidence>
<sequence>IPSQQQQQPLLSLAPAASAATSPFSAVGVASPVTSSDACLSIVHSLMCHRQGGPDSESFSRKAVESLVKKLKDKRDELDALILAVTSNGAQPGICVTIPRTLDGRLQVAGRKGFPHVVYARIWRWPDLHKNELRHTRQCQFAFDLKQDAVCVNPHHYERIACTGLELSSLSLDEDSGPTDDHGGIEGISPPLPPLLMPQQQSAGAAAVPKQTALPPIPQQQLLFWCSISYYEQTERIGDTFKAPYQQVTVTIDGYTDPSSSHRFCLGQLSNVHRSDVAERARLHIGKGVQLSLVGDGDVWLRVLSDHAVFVSTAFLDREAGQQQQQPLLSLAPAASAATSPFSAVGVASPVTSSDACLSIVHSLMCHRQGGPDSESFSRKAVESLVKKLKDKRDELDALILAVTSNGAQPGICVTIPRTLDGRLQVAGRKGFPHVVYARIWRWPDLHKNELRHTRQCQFAFDLKQDAVCVNPHHYERIACTGLELSSLSLDEDSGPTDDHGGIEGISPPLPPLLMPQQQSAGAAAVPKQTALPPIPQQQLLFWCSISYYEQTERIGDTFKAPYQQVTVTIDGYTDPSSSHRFCLGQLSNVHRSDVAERARLHIGKGVQLSLVGDGDVWLRVLSDHAVFHRLPGPGGRVFDIRQCYSEMRTQALQAHRASLATAAASSTSSSFTSLPAGPRRQGAAVDELRRRLCQLRLSFVKGWGPDYPRKTIREAPCWIEVQLHLPLKLLDDLLQSLP</sequence>
<evidence type="ECO:0000256" key="8">
    <source>
        <dbReference type="ARBA" id="ARBA00023242"/>
    </source>
</evidence>
<dbReference type="GO" id="GO:0030509">
    <property type="term" value="P:BMP signaling pathway"/>
    <property type="evidence" value="ECO:0007669"/>
    <property type="project" value="TreeGrafter"/>
</dbReference>
<keyword evidence="2 9" id="KW-0963">Cytoplasm</keyword>
<dbReference type="SUPFAM" id="SSF49879">
    <property type="entry name" value="SMAD/FHA domain"/>
    <property type="match status" value="2"/>
</dbReference>
<dbReference type="FunFam" id="3.90.520.10:FF:000002">
    <property type="entry name" value="Mothers against decapentaplegic homolog"/>
    <property type="match status" value="2"/>
</dbReference>
<evidence type="ECO:0000256" key="4">
    <source>
        <dbReference type="ARBA" id="ARBA00022833"/>
    </source>
</evidence>
<dbReference type="AlphaFoldDB" id="A0A1I8GHM2"/>
<dbReference type="PANTHER" id="PTHR13703:SF45">
    <property type="entry name" value="MOTHERS AGAINST DECAPENTAPLEGIC HOMOLOG"/>
    <property type="match status" value="1"/>
</dbReference>
<dbReference type="InterPro" id="IPR008984">
    <property type="entry name" value="SMAD_FHA_dom_sf"/>
</dbReference>
<feature type="domain" description="MH1" evidence="10">
    <location>
        <begin position="41"/>
        <end position="166"/>
    </location>
</feature>
<dbReference type="Proteomes" id="UP000095280">
    <property type="component" value="Unplaced"/>
</dbReference>
<dbReference type="Gene3D" id="2.60.200.10">
    <property type="match status" value="3"/>
</dbReference>
<dbReference type="GO" id="GO:0000981">
    <property type="term" value="F:DNA-binding transcription factor activity, RNA polymerase II-specific"/>
    <property type="evidence" value="ECO:0007669"/>
    <property type="project" value="TreeGrafter"/>
</dbReference>
<comment type="similarity">
    <text evidence="1 9">Belongs to the dwarfin/SMAD family.</text>
</comment>
<protein>
    <recommendedName>
        <fullName evidence="9">Mothers against decapentaplegic homolog</fullName>
        <shortName evidence="9">MAD homolog</shortName>
        <shortName evidence="9">Mothers against DPP homolog</shortName>
    </recommendedName>
    <alternativeName>
        <fullName evidence="9">SMAD family member</fullName>
    </alternativeName>
</protein>
<dbReference type="SMART" id="SM00524">
    <property type="entry name" value="DWB"/>
    <property type="match status" value="2"/>
</dbReference>
<evidence type="ECO:0000313" key="12">
    <source>
        <dbReference type="Proteomes" id="UP000095280"/>
    </source>
</evidence>
<dbReference type="GO" id="GO:0046872">
    <property type="term" value="F:metal ion binding"/>
    <property type="evidence" value="ECO:0007669"/>
    <property type="project" value="UniProtKB-KW"/>
</dbReference>
<dbReference type="GO" id="GO:0000978">
    <property type="term" value="F:RNA polymerase II cis-regulatory region sequence-specific DNA binding"/>
    <property type="evidence" value="ECO:0007669"/>
    <property type="project" value="TreeGrafter"/>
</dbReference>
<dbReference type="PANTHER" id="PTHR13703">
    <property type="entry name" value="SMAD"/>
    <property type="match status" value="1"/>
</dbReference>
<feature type="domain" description="MH2" evidence="11">
    <location>
        <begin position="225"/>
        <end position="421"/>
    </location>
</feature>
<organism evidence="12 13">
    <name type="scientific">Macrostomum lignano</name>
    <dbReference type="NCBI Taxonomy" id="282301"/>
    <lineage>
        <taxon>Eukaryota</taxon>
        <taxon>Metazoa</taxon>
        <taxon>Spiralia</taxon>
        <taxon>Lophotrochozoa</taxon>
        <taxon>Platyhelminthes</taxon>
        <taxon>Rhabditophora</taxon>
        <taxon>Macrostomorpha</taxon>
        <taxon>Macrostomida</taxon>
        <taxon>Macrostomidae</taxon>
        <taxon>Macrostomum</taxon>
    </lineage>
</organism>
<dbReference type="PROSITE" id="PS51076">
    <property type="entry name" value="MH2"/>
    <property type="match status" value="2"/>
</dbReference>
<dbReference type="CDD" id="cd10492">
    <property type="entry name" value="MH1_SMAD_4"/>
    <property type="match status" value="2"/>
</dbReference>
<keyword evidence="7 9" id="KW-0804">Transcription</keyword>
<evidence type="ECO:0000256" key="6">
    <source>
        <dbReference type="ARBA" id="ARBA00023125"/>
    </source>
</evidence>
<keyword evidence="5 9" id="KW-0805">Transcription regulation</keyword>
<feature type="domain" description="MH1" evidence="10">
    <location>
        <begin position="359"/>
        <end position="484"/>
    </location>
</feature>
<evidence type="ECO:0000259" key="11">
    <source>
        <dbReference type="PROSITE" id="PS51076"/>
    </source>
</evidence>
<dbReference type="InterPro" id="IPR013790">
    <property type="entry name" value="Dwarfin"/>
</dbReference>
<evidence type="ECO:0000256" key="1">
    <source>
        <dbReference type="ARBA" id="ARBA00005545"/>
    </source>
</evidence>
<evidence type="ECO:0000256" key="9">
    <source>
        <dbReference type="RuleBase" id="RU361195"/>
    </source>
</evidence>
<accession>A0A1I8GHM2</accession>
<dbReference type="InterPro" id="IPR017855">
    <property type="entry name" value="SMAD-like_dom_sf"/>
</dbReference>
<name>A0A1I8GHM2_9PLAT</name>
<evidence type="ECO:0000256" key="7">
    <source>
        <dbReference type="ARBA" id="ARBA00023163"/>
    </source>
</evidence>
<dbReference type="GO" id="GO:0071144">
    <property type="term" value="C:heteromeric SMAD protein complex"/>
    <property type="evidence" value="ECO:0007669"/>
    <property type="project" value="TreeGrafter"/>
</dbReference>
<keyword evidence="4" id="KW-0862">Zinc</keyword>
<proteinExistence type="inferred from homology"/>
<reference evidence="13" key="1">
    <citation type="submission" date="2016-11" db="UniProtKB">
        <authorList>
            <consortium name="WormBaseParasite"/>
        </authorList>
    </citation>
    <scope>IDENTIFICATION</scope>
</reference>
<dbReference type="SUPFAM" id="SSF56366">
    <property type="entry name" value="SMAD MH1 domain"/>
    <property type="match status" value="2"/>
</dbReference>
<dbReference type="Gene3D" id="3.90.520.10">
    <property type="entry name" value="SMAD MH1 domain"/>
    <property type="match status" value="2"/>
</dbReference>
<dbReference type="GO" id="GO:0030154">
    <property type="term" value="P:cell differentiation"/>
    <property type="evidence" value="ECO:0007669"/>
    <property type="project" value="TreeGrafter"/>
</dbReference>
<dbReference type="PROSITE" id="PS51075">
    <property type="entry name" value="MH1"/>
    <property type="match status" value="2"/>
</dbReference>
<dbReference type="InterPro" id="IPR001132">
    <property type="entry name" value="SMAD_dom_Dwarfin-type"/>
</dbReference>
<dbReference type="InterPro" id="IPR013019">
    <property type="entry name" value="MAD_homology_MH1"/>
</dbReference>
<dbReference type="GO" id="GO:0060395">
    <property type="term" value="P:SMAD protein signal transduction"/>
    <property type="evidence" value="ECO:0007669"/>
    <property type="project" value="TreeGrafter"/>
</dbReference>
<evidence type="ECO:0000259" key="10">
    <source>
        <dbReference type="PROSITE" id="PS51075"/>
    </source>
</evidence>
<keyword evidence="6" id="KW-0238">DNA-binding</keyword>
<dbReference type="SMART" id="SM00523">
    <property type="entry name" value="DWA"/>
    <property type="match status" value="2"/>
</dbReference>
<comment type="subcellular location">
    <subcellularLocation>
        <location evidence="9">Cytoplasm</location>
    </subcellularLocation>
    <subcellularLocation>
        <location evidence="9">Nucleus</location>
    </subcellularLocation>
</comment>
<feature type="domain" description="MH2" evidence="11">
    <location>
        <begin position="543"/>
        <end position="739"/>
    </location>
</feature>
<keyword evidence="12" id="KW-1185">Reference proteome</keyword>
<evidence type="ECO:0000313" key="13">
    <source>
        <dbReference type="WBParaSite" id="maker-uti_cns_0001894-snap-gene-0.3-mRNA-1"/>
    </source>
</evidence>
<evidence type="ECO:0000256" key="2">
    <source>
        <dbReference type="ARBA" id="ARBA00022490"/>
    </source>
</evidence>
<dbReference type="InterPro" id="IPR003619">
    <property type="entry name" value="MAD_homology1_Dwarfin-type"/>
</dbReference>
<evidence type="ECO:0000256" key="3">
    <source>
        <dbReference type="ARBA" id="ARBA00022723"/>
    </source>
</evidence>
<keyword evidence="8 9" id="KW-0539">Nucleus</keyword>
<dbReference type="Pfam" id="PF03165">
    <property type="entry name" value="MH1"/>
    <property type="match status" value="2"/>
</dbReference>
<dbReference type="GO" id="GO:0005737">
    <property type="term" value="C:cytoplasm"/>
    <property type="evidence" value="ECO:0007669"/>
    <property type="project" value="UniProtKB-SubCell"/>
</dbReference>
<dbReference type="Pfam" id="PF03166">
    <property type="entry name" value="MH2"/>
    <property type="match status" value="2"/>
</dbReference>
<dbReference type="GO" id="GO:0009653">
    <property type="term" value="P:anatomical structure morphogenesis"/>
    <property type="evidence" value="ECO:0007669"/>
    <property type="project" value="TreeGrafter"/>
</dbReference>